<evidence type="ECO:0000313" key="18">
    <source>
        <dbReference type="EMBL" id="BBO23673.1"/>
    </source>
</evidence>
<feature type="binding site" evidence="12">
    <location>
        <position position="385"/>
    </location>
    <ligand>
        <name>substrate</name>
    </ligand>
</feature>
<dbReference type="InterPro" id="IPR033247">
    <property type="entry name" value="Transketolase_fam"/>
</dbReference>
<evidence type="ECO:0000313" key="19">
    <source>
        <dbReference type="Proteomes" id="UP000662873"/>
    </source>
</evidence>
<evidence type="ECO:0000256" key="15">
    <source>
        <dbReference type="PIRSR" id="PIRSR605478-5"/>
    </source>
</evidence>
<feature type="domain" description="Transketolase-like pyrimidine-binding" evidence="17">
    <location>
        <begin position="355"/>
        <end position="526"/>
    </location>
</feature>
<keyword evidence="6 14" id="KW-0479">Metal-binding</keyword>
<dbReference type="InterPro" id="IPR009014">
    <property type="entry name" value="Transketo_C/PFOR_II"/>
</dbReference>
<evidence type="ECO:0000256" key="8">
    <source>
        <dbReference type="ARBA" id="ARBA00023052"/>
    </source>
</evidence>
<feature type="site" description="Important for catalytic activity" evidence="15">
    <location>
        <position position="31"/>
    </location>
</feature>
<feature type="binding site" evidence="13">
    <location>
        <position position="266"/>
    </location>
    <ligand>
        <name>thiamine diphosphate</name>
        <dbReference type="ChEBI" id="CHEBI:58937"/>
    </ligand>
</feature>
<feature type="binding site" evidence="14">
    <location>
        <position position="190"/>
    </location>
    <ligand>
        <name>Mg(2+)</name>
        <dbReference type="ChEBI" id="CHEBI:18420"/>
    </ligand>
</feature>
<evidence type="ECO:0000256" key="10">
    <source>
        <dbReference type="NCBIfam" id="TIGR00232"/>
    </source>
</evidence>
<feature type="binding site" evidence="13">
    <location>
        <position position="161"/>
    </location>
    <ligand>
        <name>thiamine diphosphate</name>
        <dbReference type="ChEBI" id="CHEBI:58937"/>
    </ligand>
</feature>
<dbReference type="Gene3D" id="3.40.50.970">
    <property type="match status" value="2"/>
</dbReference>
<keyword evidence="8 13" id="KW-0786">Thiamine pyrophosphate</keyword>
<dbReference type="FunFam" id="3.40.50.970:FF:000004">
    <property type="entry name" value="Transketolase"/>
    <property type="match status" value="1"/>
</dbReference>
<evidence type="ECO:0000256" key="9">
    <source>
        <dbReference type="ARBA" id="ARBA00049473"/>
    </source>
</evidence>
<dbReference type="InterPro" id="IPR005475">
    <property type="entry name" value="Transketolase-like_Pyr-bd"/>
</dbReference>
<comment type="cofactor">
    <cofactor evidence="13">
        <name>thiamine diphosphate</name>
        <dbReference type="ChEBI" id="CHEBI:58937"/>
    </cofactor>
    <text evidence="13">Binds 1 thiamine pyrophosphate per subunit. During the reaction, the substrate forms a covalent intermediate with the cofactor.</text>
</comment>
<dbReference type="GO" id="GO:0006098">
    <property type="term" value="P:pentose-phosphate shunt"/>
    <property type="evidence" value="ECO:0007669"/>
    <property type="project" value="TreeGrafter"/>
</dbReference>
<evidence type="ECO:0000256" key="2">
    <source>
        <dbReference type="ARBA" id="ARBA00011738"/>
    </source>
</evidence>
<feature type="binding site" evidence="12">
    <location>
        <position position="31"/>
    </location>
    <ligand>
        <name>substrate</name>
    </ligand>
</feature>
<dbReference type="GO" id="GO:0046872">
    <property type="term" value="F:metal ion binding"/>
    <property type="evidence" value="ECO:0007669"/>
    <property type="project" value="UniProtKB-KW"/>
</dbReference>
<evidence type="ECO:0000256" key="6">
    <source>
        <dbReference type="ARBA" id="ARBA00022723"/>
    </source>
</evidence>
<dbReference type="KEGG" id="npy:NPRO_12680"/>
<dbReference type="Pfam" id="PF22613">
    <property type="entry name" value="Transketolase_C_1"/>
    <property type="match status" value="1"/>
</dbReference>
<dbReference type="PANTHER" id="PTHR43522:SF2">
    <property type="entry name" value="TRANSKETOLASE 1-RELATED"/>
    <property type="match status" value="1"/>
</dbReference>
<comment type="function">
    <text evidence="16">Catalyzes the transfer of a two-carbon ketol group from a ketose donor to an aldose acceptor, via a covalent intermediate with the cofactor thiamine pyrophosphate.</text>
</comment>
<comment type="cofactor">
    <cofactor evidence="16">
        <name>Mg(2+)</name>
        <dbReference type="ChEBI" id="CHEBI:18420"/>
    </cofactor>
    <cofactor evidence="16">
        <name>Ca(2+)</name>
        <dbReference type="ChEBI" id="CHEBI:29108"/>
    </cofactor>
    <cofactor evidence="16">
        <name>Mn(2+)</name>
        <dbReference type="ChEBI" id="CHEBI:29035"/>
    </cofactor>
    <cofactor evidence="16">
        <name>Co(2+)</name>
        <dbReference type="ChEBI" id="CHEBI:48828"/>
    </cofactor>
    <text evidence="16">Binds 1 Mg(2+) ion per subunit. Can also utilize other divalent metal cations, such as Ca(2+), Mn(2+) and Co(2+).</text>
</comment>
<sequence length="667" mass="72122">MHDPSTELAALAVNTVRGLAIDAVQKAASGHPGMPLGAAPMAYALWTRHLRHNPRNPSWFNRDRFVLSAGHGSMLLYALLHLTGYDLSLDDLRAFRQWGSRTPGHPENTLTPGVEMATGPLGQGFSTAVGMAIAEKHLAAVWNRPGHEIVDHRTYVICSDGDLMEGVTNEAASLAGHLRLGKLICLYDDNEISIDGSTDITFTEEVGGRFEALNWQVIRLEDGMNVDRVSRALDEAIGETARPSLIVCPTQIGFGSPNKAGKSASHGAPLGEEEVRLTKRALGLPEDTAFWVPESVLDHFRASLGRGETWEREWTEALDAYGQAFPREAQELARTLRRELPVGLAVDLPEFDSKIATRAASGKVIQAVAGPIPELLGGSADLAESNNTWIAQSPAFQPTSPEGRNLCFGVREHAMACAVNGMNLHGGLRAYGATFLIFSDYCRPAIRLAALMHCPSLFVFTHDSVGLGEDGPTHQPIEQLSSLRAMPNLFVFRPADGNETAACWLEALRRSAGPSCLVLTRQGVPAVSSEDIERHPARRGAYVLHEPEQPAKVTLLATGSEVAPCLEAARILGERGRGARVVSMPCCELFEEQDQEYKESVLPPEIPTLSVEAGATWGWSKYAQAHVGIDRFGASAPGDVVMRELGIEPESIARKAESLLTPESAIR</sequence>
<dbReference type="InterPro" id="IPR049557">
    <property type="entry name" value="Transketolase_CS"/>
</dbReference>
<dbReference type="CDD" id="cd02012">
    <property type="entry name" value="TPP_TK"/>
    <property type="match status" value="1"/>
</dbReference>
<evidence type="ECO:0000256" key="11">
    <source>
        <dbReference type="PIRSR" id="PIRSR605478-1"/>
    </source>
</evidence>
<comment type="cofactor">
    <cofactor evidence="14">
        <name>Mg(2+)</name>
        <dbReference type="ChEBI" id="CHEBI:18420"/>
    </cofactor>
    <text evidence="14">Binds 1 Mg(2+) ion per subunit. Can also utilize other divalent metal cations, such as Ca(2+), Mn(2+) and Co(2+).</text>
</comment>
<name>A0A809R7W3_9BACT</name>
<gene>
    <name evidence="18" type="ORF">NPRO_12680</name>
</gene>
<dbReference type="SMART" id="SM00861">
    <property type="entry name" value="Transket_pyr"/>
    <property type="match status" value="1"/>
</dbReference>
<keyword evidence="16" id="KW-0106">Calcium</keyword>
<dbReference type="PROSITE" id="PS00802">
    <property type="entry name" value="TRANSKETOLASE_2"/>
    <property type="match status" value="1"/>
</dbReference>
<feature type="binding site" evidence="12">
    <location>
        <position position="474"/>
    </location>
    <ligand>
        <name>substrate</name>
    </ligand>
</feature>
<dbReference type="EC" id="2.2.1.1" evidence="3 10"/>
<evidence type="ECO:0000256" key="1">
    <source>
        <dbReference type="ARBA" id="ARBA00007131"/>
    </source>
</evidence>
<dbReference type="InterPro" id="IPR029061">
    <property type="entry name" value="THDP-binding"/>
</dbReference>
<feature type="binding site" evidence="14">
    <location>
        <position position="160"/>
    </location>
    <ligand>
        <name>Mg(2+)</name>
        <dbReference type="ChEBI" id="CHEBI:18420"/>
    </ligand>
</feature>
<feature type="binding site" evidence="12">
    <location>
        <position position="462"/>
    </location>
    <ligand>
        <name>substrate</name>
    </ligand>
</feature>
<dbReference type="InterPro" id="IPR055152">
    <property type="entry name" value="Transketolase-like_C_2"/>
</dbReference>
<dbReference type="InterPro" id="IPR005474">
    <property type="entry name" value="Transketolase_N"/>
</dbReference>
<dbReference type="GO" id="GO:0004802">
    <property type="term" value="F:transketolase activity"/>
    <property type="evidence" value="ECO:0007669"/>
    <property type="project" value="UniProtKB-UniRule"/>
</dbReference>
<comment type="subunit">
    <text evidence="2 16">Homodimer.</text>
</comment>
<feature type="binding site" evidence="13">
    <location>
        <begin position="119"/>
        <end position="121"/>
    </location>
    <ligand>
        <name>thiamine diphosphate</name>
        <dbReference type="ChEBI" id="CHEBI:58937"/>
    </ligand>
</feature>
<evidence type="ECO:0000256" key="5">
    <source>
        <dbReference type="ARBA" id="ARBA00022679"/>
    </source>
</evidence>
<dbReference type="Gene3D" id="3.40.50.920">
    <property type="match status" value="1"/>
</dbReference>
<evidence type="ECO:0000256" key="7">
    <source>
        <dbReference type="ARBA" id="ARBA00022842"/>
    </source>
</evidence>
<evidence type="ECO:0000256" key="12">
    <source>
        <dbReference type="PIRSR" id="PIRSR605478-2"/>
    </source>
</evidence>
<dbReference type="Pfam" id="PF02779">
    <property type="entry name" value="Transket_pyr"/>
    <property type="match status" value="1"/>
</dbReference>
<feature type="active site" description="Proton donor" evidence="11">
    <location>
        <position position="412"/>
    </location>
</feature>
<dbReference type="Proteomes" id="UP000662873">
    <property type="component" value="Chromosome"/>
</dbReference>
<comment type="catalytic activity">
    <reaction evidence="9 16">
        <text>D-sedoheptulose 7-phosphate + D-glyceraldehyde 3-phosphate = aldehydo-D-ribose 5-phosphate + D-xylulose 5-phosphate</text>
        <dbReference type="Rhea" id="RHEA:10508"/>
        <dbReference type="ChEBI" id="CHEBI:57483"/>
        <dbReference type="ChEBI" id="CHEBI:57737"/>
        <dbReference type="ChEBI" id="CHEBI:58273"/>
        <dbReference type="ChEBI" id="CHEBI:59776"/>
        <dbReference type="EC" id="2.2.1.1"/>
    </reaction>
</comment>
<feature type="binding site" evidence="13">
    <location>
        <position position="438"/>
    </location>
    <ligand>
        <name>thiamine diphosphate</name>
        <dbReference type="ChEBI" id="CHEBI:58937"/>
    </ligand>
</feature>
<comment type="similarity">
    <text evidence="1 16">Belongs to the transketolase family.</text>
</comment>
<organism evidence="18 19">
    <name type="scientific">Candidatus Nitrosymbiomonas proteolyticus</name>
    <dbReference type="NCBI Taxonomy" id="2608984"/>
    <lineage>
        <taxon>Bacteria</taxon>
        <taxon>Bacillati</taxon>
        <taxon>Armatimonadota</taxon>
        <taxon>Armatimonadota incertae sedis</taxon>
        <taxon>Candidatus Nitrosymbiomonas</taxon>
    </lineage>
</organism>
<dbReference type="NCBIfam" id="TIGR00232">
    <property type="entry name" value="tktlase_bact"/>
    <property type="match status" value="1"/>
</dbReference>
<feature type="site" description="Important for catalytic activity" evidence="15">
    <location>
        <position position="266"/>
    </location>
</feature>
<dbReference type="PANTHER" id="PTHR43522">
    <property type="entry name" value="TRANSKETOLASE"/>
    <property type="match status" value="1"/>
</dbReference>
<evidence type="ECO:0000256" key="14">
    <source>
        <dbReference type="PIRSR" id="PIRSR605478-4"/>
    </source>
</evidence>
<feature type="binding site" evidence="12">
    <location>
        <position position="266"/>
    </location>
    <ligand>
        <name>substrate</name>
    </ligand>
</feature>
<reference evidence="18" key="1">
    <citation type="journal article" name="DNA Res.">
        <title>The physiological potential of anammox bacteria as revealed by their core genome structure.</title>
        <authorList>
            <person name="Okubo T."/>
            <person name="Toyoda A."/>
            <person name="Fukuhara K."/>
            <person name="Uchiyama I."/>
            <person name="Harigaya Y."/>
            <person name="Kuroiwa M."/>
            <person name="Suzuki T."/>
            <person name="Murakami Y."/>
            <person name="Suwa Y."/>
            <person name="Takami H."/>
        </authorList>
    </citation>
    <scope>NUCLEOTIDE SEQUENCE</scope>
    <source>
        <strain evidence="18">317325-2</strain>
    </source>
</reference>
<dbReference type="SUPFAM" id="SSF52518">
    <property type="entry name" value="Thiamin diphosphate-binding fold (THDP-binding)"/>
    <property type="match status" value="2"/>
</dbReference>
<dbReference type="SUPFAM" id="SSF52922">
    <property type="entry name" value="TK C-terminal domain-like"/>
    <property type="match status" value="1"/>
</dbReference>
<dbReference type="AlphaFoldDB" id="A0A809R7W3"/>
<accession>A0A809R7W3</accession>
<dbReference type="InterPro" id="IPR020826">
    <property type="entry name" value="Transketolase_BS"/>
</dbReference>
<feature type="binding site" evidence="12">
    <location>
        <position position="470"/>
    </location>
    <ligand>
        <name>substrate</name>
    </ligand>
</feature>
<proteinExistence type="inferred from homology"/>
<keyword evidence="7 14" id="KW-0460">Magnesium</keyword>
<evidence type="ECO:0000256" key="4">
    <source>
        <dbReference type="ARBA" id="ARBA00016662"/>
    </source>
</evidence>
<evidence type="ECO:0000259" key="17">
    <source>
        <dbReference type="SMART" id="SM00861"/>
    </source>
</evidence>
<dbReference type="InterPro" id="IPR005478">
    <property type="entry name" value="Transketolase_bac-like"/>
</dbReference>
<protein>
    <recommendedName>
        <fullName evidence="4 10">Transketolase</fullName>
        <ecNumber evidence="3 10">2.2.1.1</ecNumber>
    </recommendedName>
</protein>
<dbReference type="FunFam" id="3.40.50.920:FF:000003">
    <property type="entry name" value="Transketolase"/>
    <property type="match status" value="1"/>
</dbReference>
<dbReference type="CDD" id="cd07033">
    <property type="entry name" value="TPP_PYR_DXS_TK_like"/>
    <property type="match status" value="1"/>
</dbReference>
<keyword evidence="5 16" id="KW-0808">Transferase</keyword>
<feature type="binding site" evidence="12">
    <location>
        <position position="358"/>
    </location>
    <ligand>
        <name>substrate</name>
    </ligand>
</feature>
<feature type="binding site" evidence="13">
    <location>
        <position position="190"/>
    </location>
    <ligand>
        <name>thiamine diphosphate</name>
        <dbReference type="ChEBI" id="CHEBI:58937"/>
    </ligand>
</feature>
<dbReference type="PROSITE" id="PS00801">
    <property type="entry name" value="TRANSKETOLASE_1"/>
    <property type="match status" value="1"/>
</dbReference>
<feature type="binding site" evidence="12">
    <location>
        <position position="521"/>
    </location>
    <ligand>
        <name>substrate</name>
    </ligand>
</feature>
<evidence type="ECO:0000256" key="16">
    <source>
        <dbReference type="RuleBase" id="RU004996"/>
    </source>
</evidence>
<dbReference type="EMBL" id="AP021858">
    <property type="protein sequence ID" value="BBO23673.1"/>
    <property type="molecule type" value="Genomic_DNA"/>
</dbReference>
<feature type="binding site" evidence="14">
    <location>
        <position position="192"/>
    </location>
    <ligand>
        <name>Mg(2+)</name>
        <dbReference type="ChEBI" id="CHEBI:18420"/>
    </ligand>
</feature>
<dbReference type="GO" id="GO:0005829">
    <property type="term" value="C:cytosol"/>
    <property type="evidence" value="ECO:0007669"/>
    <property type="project" value="TreeGrafter"/>
</dbReference>
<evidence type="ECO:0000256" key="13">
    <source>
        <dbReference type="PIRSR" id="PIRSR605478-3"/>
    </source>
</evidence>
<dbReference type="FunFam" id="3.40.50.970:FF:000003">
    <property type="entry name" value="Transketolase"/>
    <property type="match status" value="1"/>
</dbReference>
<evidence type="ECO:0000256" key="3">
    <source>
        <dbReference type="ARBA" id="ARBA00013152"/>
    </source>
</evidence>
<feature type="binding site" evidence="13">
    <location>
        <position position="71"/>
    </location>
    <ligand>
        <name>thiamine diphosphate</name>
        <dbReference type="ChEBI" id="CHEBI:58937"/>
    </ligand>
</feature>
<dbReference type="Pfam" id="PF00456">
    <property type="entry name" value="Transketolase_N"/>
    <property type="match status" value="1"/>
</dbReference>